<keyword evidence="2" id="KW-1185">Reference proteome</keyword>
<name>A0A4Y9XL58_9AGAM</name>
<dbReference type="SUPFAM" id="SSF52047">
    <property type="entry name" value="RNI-like"/>
    <property type="match status" value="1"/>
</dbReference>
<evidence type="ECO:0000313" key="1">
    <source>
        <dbReference type="EMBL" id="TFY50760.1"/>
    </source>
</evidence>
<protein>
    <submittedName>
        <fullName evidence="1">Uncharacterized protein</fullName>
    </submittedName>
</protein>
<dbReference type="Proteomes" id="UP000298327">
    <property type="component" value="Unassembled WGS sequence"/>
</dbReference>
<dbReference type="EMBL" id="SEOQ01001710">
    <property type="protein sequence ID" value="TFY50760.1"/>
    <property type="molecule type" value="Genomic_DNA"/>
</dbReference>
<dbReference type="STRING" id="205917.A0A4Y9XL58"/>
<organism evidence="1 2">
    <name type="scientific">Dentipellis fragilis</name>
    <dbReference type="NCBI Taxonomy" id="205917"/>
    <lineage>
        <taxon>Eukaryota</taxon>
        <taxon>Fungi</taxon>
        <taxon>Dikarya</taxon>
        <taxon>Basidiomycota</taxon>
        <taxon>Agaricomycotina</taxon>
        <taxon>Agaricomycetes</taxon>
        <taxon>Russulales</taxon>
        <taxon>Hericiaceae</taxon>
        <taxon>Dentipellis</taxon>
    </lineage>
</organism>
<gene>
    <name evidence="1" type="ORF">EVG20_g11345</name>
</gene>
<reference evidence="1 2" key="1">
    <citation type="submission" date="2019-02" db="EMBL/GenBank/DDBJ databases">
        <title>Genome sequencing of the rare red list fungi Dentipellis fragilis.</title>
        <authorList>
            <person name="Buettner E."/>
            <person name="Kellner H."/>
        </authorList>
    </citation>
    <scope>NUCLEOTIDE SEQUENCE [LARGE SCALE GENOMIC DNA]</scope>
    <source>
        <strain evidence="1 2">DSM 105465</strain>
    </source>
</reference>
<comment type="caution">
    <text evidence="1">The sequence shown here is derived from an EMBL/GenBank/DDBJ whole genome shotgun (WGS) entry which is preliminary data.</text>
</comment>
<dbReference type="AlphaFoldDB" id="A0A4Y9XL58"/>
<evidence type="ECO:0000313" key="2">
    <source>
        <dbReference type="Proteomes" id="UP000298327"/>
    </source>
</evidence>
<sequence>TSAVHNAAAARRMLELEMEAVELVTSSLRTRYNALASVNRLSSEMLALVFHSLRQVDTPGHRLDREVNTPSQIIGWVQVTHVCRQWRNIALEHPSLWSYIAFTLGAQWKEVFFRRSKMAPIVIEYDLGYRQDTMGDFAGDVAHHLSHTRELSLTGTLAEFASILPPLRGPAPLLERLEFCNVTTDVDVMPSLPPDIFSGYAPRLRHIRLPSWHLHWPSVTFEALVYLSISQKRGHSISEGIDCTGELSQVLGVLARMPALEFLSLEHVLLPPARGATPHSVYGPMVTLSKLEHLHLTDDIRNCGLALRHINVPDTARHRIKCTGIDQGCGYLLPWLGVKVTMSQPIRVLSIREHHKGFEVSAWERWDPLDADEWLGPALFHLNLRTRAAGGLPLTEIRSIFRVLPLEHLEKLSVMCHRERSAQDWFAILGICKALRYVEITTSEALHLCELFTRRFPPEGRTQLPFPSLKILALSYIHFDHEPDLRASFLDSVRHGVPSGQFILIIKYCSFDKAMLEQLKRARVQIYWDGRIHKMPDTEPEADFMDSDSD</sequence>
<dbReference type="OrthoDB" id="3213083at2759"/>
<proteinExistence type="predicted"/>
<dbReference type="Gene3D" id="1.20.1280.50">
    <property type="match status" value="1"/>
</dbReference>
<feature type="non-terminal residue" evidence="1">
    <location>
        <position position="1"/>
    </location>
</feature>
<accession>A0A4Y9XL58</accession>